<dbReference type="SUPFAM" id="SSF51197">
    <property type="entry name" value="Clavaminate synthase-like"/>
    <property type="match status" value="1"/>
</dbReference>
<accession>X1D8Z0</accession>
<dbReference type="Gene3D" id="2.60.120.620">
    <property type="entry name" value="q2cbj1_9rhob like domain"/>
    <property type="match status" value="1"/>
</dbReference>
<reference evidence="1" key="1">
    <citation type="journal article" date="2014" name="Front. Microbiol.">
        <title>High frequency of phylogenetically diverse reductive dehalogenase-homologous genes in deep subseafloor sedimentary metagenomes.</title>
        <authorList>
            <person name="Kawai M."/>
            <person name="Futagami T."/>
            <person name="Toyoda A."/>
            <person name="Takaki Y."/>
            <person name="Nishi S."/>
            <person name="Hori S."/>
            <person name="Arai W."/>
            <person name="Tsubouchi T."/>
            <person name="Morono Y."/>
            <person name="Uchiyama I."/>
            <person name="Ito T."/>
            <person name="Fujiyama A."/>
            <person name="Inagaki F."/>
            <person name="Takami H."/>
        </authorList>
    </citation>
    <scope>NUCLEOTIDE SEQUENCE</scope>
    <source>
        <strain evidence="1">Expedition CK06-06</strain>
    </source>
</reference>
<gene>
    <name evidence="1" type="ORF">S01H4_42311</name>
</gene>
<dbReference type="Pfam" id="PF05721">
    <property type="entry name" value="PhyH"/>
    <property type="match status" value="1"/>
</dbReference>
<organism evidence="1">
    <name type="scientific">marine sediment metagenome</name>
    <dbReference type="NCBI Taxonomy" id="412755"/>
    <lineage>
        <taxon>unclassified sequences</taxon>
        <taxon>metagenomes</taxon>
        <taxon>ecological metagenomes</taxon>
    </lineage>
</organism>
<dbReference type="PANTHER" id="PTHR20883:SF46">
    <property type="entry name" value="PHYTANOYL-COA HYDROXYLASE"/>
    <property type="match status" value="1"/>
</dbReference>
<dbReference type="AlphaFoldDB" id="X1D8Z0"/>
<dbReference type="InterPro" id="IPR008775">
    <property type="entry name" value="Phytyl_CoA_dOase-like"/>
</dbReference>
<comment type="caution">
    <text evidence="1">The sequence shown here is derived from an EMBL/GenBank/DDBJ whole genome shotgun (WGS) entry which is preliminary data.</text>
</comment>
<protein>
    <recommendedName>
        <fullName evidence="2">Phytanoyl-CoA dioxygenase</fullName>
    </recommendedName>
</protein>
<feature type="non-terminal residue" evidence="1">
    <location>
        <position position="242"/>
    </location>
</feature>
<sequence length="242" mass="28069">MEKNYNPKSGKHRRNGLHYQVESSEIKQFHDLGYLILNDVLTEEEMQTLDPWFEHFIMGNEKEKMAKDFCDMSQPYGTPFEEFRLVNAMLPSLYREEFANNILQKISQNIANQLYQNGKAAIDYEQFLAKKPSKEKAEFAMHQDLGYWPKTKNTWTATFSLAMNDADVLNGCLYLIPGSNIEPELRTHKPKDYSNQMEDGSVNREESHTLIIDVQPDDKIMYLPVKRGSITIHDERIVHGSG</sequence>
<evidence type="ECO:0000313" key="1">
    <source>
        <dbReference type="EMBL" id="GAH04770.1"/>
    </source>
</evidence>
<proteinExistence type="predicted"/>
<dbReference type="EMBL" id="BART01023224">
    <property type="protein sequence ID" value="GAH04770.1"/>
    <property type="molecule type" value="Genomic_DNA"/>
</dbReference>
<evidence type="ECO:0008006" key="2">
    <source>
        <dbReference type="Google" id="ProtNLM"/>
    </source>
</evidence>
<name>X1D8Z0_9ZZZZ</name>
<dbReference type="PANTHER" id="PTHR20883">
    <property type="entry name" value="PHYTANOYL-COA DIOXYGENASE DOMAIN CONTAINING 1"/>
    <property type="match status" value="1"/>
</dbReference>